<name>A0A2K1QM85_9PEZI</name>
<sequence length="477" mass="55416">MAHIRLIAASCLGAQECIDLLPNKTTTIPVVKRGWAQQPTSRGSIDIIWTCGFTLFLCSWSTLCLQIPGRDDPALEVWWRKLWLTVTSLIAPEISFCAAFNQFIWARRCVQEFYASGFSEWTLTHAYYADQGGFLLHTPDYPPVPLDGLQLHYLVVKGYVPMPKISRKIIMDRNKVDGVLRLITQWQTLWFLGNMIVRVVDDLHITSLELRTVAFITCSASSALFWWHKPADVTYAEVIHCDTPMHVIVGDAENVRKDGFYRYSPLEFISYEEWAWSKIWHHWINILRRMGLNLISKTPINRRHNTNLYATTTTELMFMFVVGAAYISIFFLFWHHDFPTRIELWLWRFAAVDTVVLLFLCVIVDKFGFDLWPAWRERLLASDRYCRFRGRLRLSESQSSTTVRKKLDRLMRACRNNSASQHPSLDVPLKVNIPMYFMAFFYGLARVIIAAVDIAELRLLPESAYKEARVTSIFPHL</sequence>
<reference evidence="2 3" key="1">
    <citation type="submission" date="2017-06" db="EMBL/GenBank/DDBJ databases">
        <title>Draft genome sequence of a variant of Elsinoe murrayae.</title>
        <authorList>
            <person name="Cheng Q."/>
        </authorList>
    </citation>
    <scope>NUCLEOTIDE SEQUENCE [LARGE SCALE GENOMIC DNA]</scope>
    <source>
        <strain evidence="2 3">CQ-2017a</strain>
    </source>
</reference>
<proteinExistence type="predicted"/>
<feature type="transmembrane region" description="Helical" evidence="1">
    <location>
        <begin position="316"/>
        <end position="334"/>
    </location>
</feature>
<evidence type="ECO:0000313" key="3">
    <source>
        <dbReference type="Proteomes" id="UP000243797"/>
    </source>
</evidence>
<keyword evidence="1" id="KW-0472">Membrane</keyword>
<evidence type="ECO:0000313" key="2">
    <source>
        <dbReference type="EMBL" id="PNS15979.1"/>
    </source>
</evidence>
<dbReference type="STRING" id="2082308.A0A2K1QM85"/>
<dbReference type="OrthoDB" id="9451547at2759"/>
<dbReference type="InParanoid" id="A0A2K1QM85"/>
<comment type="caution">
    <text evidence="2">The sequence shown here is derived from an EMBL/GenBank/DDBJ whole genome shotgun (WGS) entry which is preliminary data.</text>
</comment>
<dbReference type="PANTHER" id="PTHR35043:SF8">
    <property type="entry name" value="DUF4220 DOMAIN-CONTAINING PROTEIN"/>
    <property type="match status" value="1"/>
</dbReference>
<gene>
    <name evidence="2" type="ORF">CAC42_4380</name>
</gene>
<dbReference type="Proteomes" id="UP000243797">
    <property type="component" value="Unassembled WGS sequence"/>
</dbReference>
<organism evidence="2 3">
    <name type="scientific">Sphaceloma murrayae</name>
    <dbReference type="NCBI Taxonomy" id="2082308"/>
    <lineage>
        <taxon>Eukaryota</taxon>
        <taxon>Fungi</taxon>
        <taxon>Dikarya</taxon>
        <taxon>Ascomycota</taxon>
        <taxon>Pezizomycotina</taxon>
        <taxon>Dothideomycetes</taxon>
        <taxon>Dothideomycetidae</taxon>
        <taxon>Myriangiales</taxon>
        <taxon>Elsinoaceae</taxon>
        <taxon>Sphaceloma</taxon>
    </lineage>
</organism>
<dbReference type="PANTHER" id="PTHR35043">
    <property type="entry name" value="TRANSCRIPTION FACTOR DOMAIN-CONTAINING PROTEIN"/>
    <property type="match status" value="1"/>
</dbReference>
<protein>
    <submittedName>
        <fullName evidence="2">Uncharacterized protein</fullName>
    </submittedName>
</protein>
<dbReference type="AlphaFoldDB" id="A0A2K1QM85"/>
<accession>A0A2K1QM85</accession>
<dbReference type="EMBL" id="NKHZ01000060">
    <property type="protein sequence ID" value="PNS15979.1"/>
    <property type="molecule type" value="Genomic_DNA"/>
</dbReference>
<keyword evidence="1" id="KW-0812">Transmembrane</keyword>
<evidence type="ECO:0000256" key="1">
    <source>
        <dbReference type="SAM" id="Phobius"/>
    </source>
</evidence>
<keyword evidence="3" id="KW-1185">Reference proteome</keyword>
<feature type="transmembrane region" description="Helical" evidence="1">
    <location>
        <begin position="346"/>
        <end position="369"/>
    </location>
</feature>
<keyword evidence="1" id="KW-1133">Transmembrane helix</keyword>